<dbReference type="Gene3D" id="2.60.120.970">
    <property type="match status" value="1"/>
</dbReference>
<feature type="domain" description="TGF-beta family profile" evidence="9">
    <location>
        <begin position="326"/>
        <end position="438"/>
    </location>
</feature>
<organism evidence="10 11">
    <name type="scientific">Cloeon dipterum</name>
    <dbReference type="NCBI Taxonomy" id="197152"/>
    <lineage>
        <taxon>Eukaryota</taxon>
        <taxon>Metazoa</taxon>
        <taxon>Ecdysozoa</taxon>
        <taxon>Arthropoda</taxon>
        <taxon>Hexapoda</taxon>
        <taxon>Insecta</taxon>
        <taxon>Pterygota</taxon>
        <taxon>Palaeoptera</taxon>
        <taxon>Ephemeroptera</taxon>
        <taxon>Pisciforma</taxon>
        <taxon>Baetidae</taxon>
        <taxon>Cloeon</taxon>
    </lineage>
</organism>
<dbReference type="GO" id="GO:0005125">
    <property type="term" value="F:cytokine activity"/>
    <property type="evidence" value="ECO:0007669"/>
    <property type="project" value="TreeGrafter"/>
</dbReference>
<evidence type="ECO:0000256" key="6">
    <source>
        <dbReference type="RuleBase" id="RU000354"/>
    </source>
</evidence>
<dbReference type="OrthoDB" id="5948587at2759"/>
<evidence type="ECO:0000256" key="3">
    <source>
        <dbReference type="ARBA" id="ARBA00022525"/>
    </source>
</evidence>
<proteinExistence type="inferred from homology"/>
<evidence type="ECO:0000256" key="2">
    <source>
        <dbReference type="ARBA" id="ARBA00006656"/>
    </source>
</evidence>
<evidence type="ECO:0000313" key="10">
    <source>
        <dbReference type="EMBL" id="CAB3386768.1"/>
    </source>
</evidence>
<keyword evidence="8" id="KW-0732">Signal</keyword>
<evidence type="ECO:0000256" key="8">
    <source>
        <dbReference type="SAM" id="SignalP"/>
    </source>
</evidence>
<reference evidence="10 11" key="1">
    <citation type="submission" date="2020-04" db="EMBL/GenBank/DDBJ databases">
        <authorList>
            <person name="Alioto T."/>
            <person name="Alioto T."/>
            <person name="Gomez Garrido J."/>
        </authorList>
    </citation>
    <scope>NUCLEOTIDE SEQUENCE [LARGE SCALE GENOMIC DNA]</scope>
</reference>
<sequence>MMAAPAVAAALAVLIALLAPSLQGYESSAHQMAGSSAAGAATSKRHSPAPPYPLSGERSSHVHAETESKIEWSSSSDQAADDEDDDTSTKFTTGHTVLEQPPLQKLVNCSVCKYHENVRIQSIKREILDKLGMEQAPNTTLPISIKRSLEKSILFDYLTMQQDTGTSNYDEQAKTLMGVIIGKPRKLRHSGIPEVYIYHFQPSKVFMRKMVENASLFVYLPKVDGKIRLVIFKVVGNESEHQSLSIQKDAGTMLEPHPNDKWVVLNVRRLVQEWFDKPESNLGIVIKVEDERGKEYTRTYASIPDQNTGQPLDPFIEFSIADNYSRSKRETVGFDCDESSSQKKCCRYPLVVDFSEFGWDFIIAPKRFNTFYCSGECVPFFLEENLHTQVMHRADTGGKYVPCCAARKLSSMTLIYYDGNIVYVSTLPNMRVEYCGCF</sequence>
<gene>
    <name evidence="10" type="ORF">CLODIP_2_CD13881</name>
</gene>
<feature type="compositionally biased region" description="Basic and acidic residues" evidence="7">
    <location>
        <begin position="58"/>
        <end position="70"/>
    </location>
</feature>
<comment type="similarity">
    <text evidence="2 6">Belongs to the TGF-beta family.</text>
</comment>
<evidence type="ECO:0000259" key="9">
    <source>
        <dbReference type="PROSITE" id="PS51362"/>
    </source>
</evidence>
<keyword evidence="11" id="KW-1185">Reference proteome</keyword>
<keyword evidence="3" id="KW-0964">Secreted</keyword>
<dbReference type="GO" id="GO:0005615">
    <property type="term" value="C:extracellular space"/>
    <property type="evidence" value="ECO:0007669"/>
    <property type="project" value="TreeGrafter"/>
</dbReference>
<dbReference type="InterPro" id="IPR029034">
    <property type="entry name" value="Cystine-knot_cytokine"/>
</dbReference>
<evidence type="ECO:0000256" key="7">
    <source>
        <dbReference type="SAM" id="MobiDB-lite"/>
    </source>
</evidence>
<dbReference type="AlphaFoldDB" id="A0A8S1E1E7"/>
<dbReference type="Pfam" id="PF00019">
    <property type="entry name" value="TGF_beta"/>
    <property type="match status" value="1"/>
</dbReference>
<dbReference type="PROSITE" id="PS51362">
    <property type="entry name" value="TGF_BETA_2"/>
    <property type="match status" value="1"/>
</dbReference>
<dbReference type="CDD" id="cd13751">
    <property type="entry name" value="TGF_beta_GDF8_like"/>
    <property type="match status" value="1"/>
</dbReference>
<evidence type="ECO:0000256" key="4">
    <source>
        <dbReference type="ARBA" id="ARBA00023030"/>
    </source>
</evidence>
<feature type="region of interest" description="Disordered" evidence="7">
    <location>
        <begin position="36"/>
        <end position="96"/>
    </location>
</feature>
<evidence type="ECO:0000313" key="11">
    <source>
        <dbReference type="Proteomes" id="UP000494165"/>
    </source>
</evidence>
<name>A0A8S1E1E7_9INSE</name>
<dbReference type="PANTHER" id="PTHR11848:SF262">
    <property type="entry name" value="LD29161P"/>
    <property type="match status" value="1"/>
</dbReference>
<comment type="caution">
    <text evidence="10">The sequence shown here is derived from an EMBL/GenBank/DDBJ whole genome shotgun (WGS) entry which is preliminary data.</text>
</comment>
<comment type="subcellular location">
    <subcellularLocation>
        <location evidence="1">Secreted</location>
    </subcellularLocation>
</comment>
<evidence type="ECO:0000256" key="5">
    <source>
        <dbReference type="ARBA" id="ARBA00023157"/>
    </source>
</evidence>
<keyword evidence="4 6" id="KW-0339">Growth factor</keyword>
<dbReference type="InterPro" id="IPR001111">
    <property type="entry name" value="TGF-b_propeptide"/>
</dbReference>
<dbReference type="InterPro" id="IPR017948">
    <property type="entry name" value="TGFb_CS"/>
</dbReference>
<dbReference type="Pfam" id="PF00688">
    <property type="entry name" value="TGFb_propeptide"/>
    <property type="match status" value="1"/>
</dbReference>
<dbReference type="Gene3D" id="2.10.90.10">
    <property type="entry name" value="Cystine-knot cytokines"/>
    <property type="match status" value="1"/>
</dbReference>
<dbReference type="GO" id="GO:0008083">
    <property type="term" value="F:growth factor activity"/>
    <property type="evidence" value="ECO:0007669"/>
    <property type="project" value="UniProtKB-KW"/>
</dbReference>
<dbReference type="PROSITE" id="PS00250">
    <property type="entry name" value="TGF_BETA_1"/>
    <property type="match status" value="1"/>
</dbReference>
<feature type="chain" id="PRO_5035874002" description="TGF-beta family profile domain-containing protein" evidence="8">
    <location>
        <begin position="25"/>
        <end position="438"/>
    </location>
</feature>
<keyword evidence="5" id="KW-1015">Disulfide bond</keyword>
<dbReference type="SUPFAM" id="SSF57501">
    <property type="entry name" value="Cystine-knot cytokines"/>
    <property type="match status" value="1"/>
</dbReference>
<dbReference type="Proteomes" id="UP000494165">
    <property type="component" value="Unassembled WGS sequence"/>
</dbReference>
<dbReference type="InterPro" id="IPR015615">
    <property type="entry name" value="TGF-beta-rel"/>
</dbReference>
<feature type="signal peptide" evidence="8">
    <location>
        <begin position="1"/>
        <end position="24"/>
    </location>
</feature>
<dbReference type="SMART" id="SM00204">
    <property type="entry name" value="TGFB"/>
    <property type="match status" value="1"/>
</dbReference>
<dbReference type="InterPro" id="IPR001839">
    <property type="entry name" value="TGF-b_C"/>
</dbReference>
<protein>
    <recommendedName>
        <fullName evidence="9">TGF-beta family profile domain-containing protein</fullName>
    </recommendedName>
</protein>
<evidence type="ECO:0000256" key="1">
    <source>
        <dbReference type="ARBA" id="ARBA00004613"/>
    </source>
</evidence>
<accession>A0A8S1E1E7</accession>
<dbReference type="EMBL" id="CADEPI010000510">
    <property type="protein sequence ID" value="CAB3386768.1"/>
    <property type="molecule type" value="Genomic_DNA"/>
</dbReference>
<dbReference type="PANTHER" id="PTHR11848">
    <property type="entry name" value="TGF-BETA FAMILY"/>
    <property type="match status" value="1"/>
</dbReference>